<dbReference type="Gene3D" id="3.40.1190.20">
    <property type="match status" value="1"/>
</dbReference>
<evidence type="ECO:0000256" key="7">
    <source>
        <dbReference type="ARBA" id="ARBA00022723"/>
    </source>
</evidence>
<dbReference type="NCBIfam" id="TIGR00693">
    <property type="entry name" value="thiE"/>
    <property type="match status" value="1"/>
</dbReference>
<evidence type="ECO:0000256" key="16">
    <source>
        <dbReference type="ARBA" id="ARBA00061146"/>
    </source>
</evidence>
<comment type="cofactor">
    <cofactor evidence="2">
        <name>Mg(2+)</name>
        <dbReference type="ChEBI" id="CHEBI:18420"/>
    </cofactor>
</comment>
<gene>
    <name evidence="19" type="ORF">NliqN6_0424</name>
</gene>
<comment type="pathway">
    <text evidence="4">Cofactor biosynthesis; thiamine diphosphate biosynthesis; 4-methyl-5-(2-phosphoethyl)-thiazole from 5-(2-hydroxyethyl)-4-methylthiazole: step 1/1.</text>
</comment>
<dbReference type="GO" id="GO:0005737">
    <property type="term" value="C:cytoplasm"/>
    <property type="evidence" value="ECO:0007669"/>
    <property type="project" value="TreeGrafter"/>
</dbReference>
<reference evidence="19" key="1">
    <citation type="submission" date="2020-07" db="EMBL/GenBank/DDBJ databases">
        <title>Draft Genome Sequence of a Deep-Sea Yeast, Naganishia (Cryptococcus) liquefaciens strain N6.</title>
        <authorList>
            <person name="Han Y.W."/>
            <person name="Kajitani R."/>
            <person name="Morimoto H."/>
            <person name="Parhat M."/>
            <person name="Tsubouchi H."/>
            <person name="Bakenova O."/>
            <person name="Ogata M."/>
            <person name="Argunhan B."/>
            <person name="Aoki R."/>
            <person name="Kajiwara S."/>
            <person name="Itoh T."/>
            <person name="Iwasaki H."/>
        </authorList>
    </citation>
    <scope>NUCLEOTIDE SEQUENCE</scope>
    <source>
        <strain evidence="19">N6</strain>
    </source>
</reference>
<dbReference type="GO" id="GO:0004789">
    <property type="term" value="F:thiamine-phosphate diphosphorylase activity"/>
    <property type="evidence" value="ECO:0007669"/>
    <property type="project" value="UniProtKB-EC"/>
</dbReference>
<evidence type="ECO:0000256" key="17">
    <source>
        <dbReference type="ARBA" id="ARBA00061283"/>
    </source>
</evidence>
<dbReference type="PANTHER" id="PTHR20857">
    <property type="entry name" value="THIAMINE-PHOSPHATE PYROPHOSPHORYLASE"/>
    <property type="match status" value="1"/>
</dbReference>
<evidence type="ECO:0000256" key="13">
    <source>
        <dbReference type="ARBA" id="ARBA00047334"/>
    </source>
</evidence>
<dbReference type="HAMAP" id="MF_00228">
    <property type="entry name" value="Thz_kinase"/>
    <property type="match status" value="1"/>
</dbReference>
<dbReference type="GO" id="GO:0009229">
    <property type="term" value="P:thiamine diphosphate biosynthetic process"/>
    <property type="evidence" value="ECO:0007669"/>
    <property type="project" value="UniProtKB-UniPathway"/>
</dbReference>
<evidence type="ECO:0000313" key="20">
    <source>
        <dbReference type="Proteomes" id="UP000620104"/>
    </source>
</evidence>
<dbReference type="CDD" id="cd01170">
    <property type="entry name" value="THZ_kinase"/>
    <property type="match status" value="1"/>
</dbReference>
<dbReference type="EMBL" id="BLZA01000005">
    <property type="protein sequence ID" value="GHJ84022.1"/>
    <property type="molecule type" value="Genomic_DNA"/>
</dbReference>
<keyword evidence="7" id="KW-0479">Metal-binding</keyword>
<dbReference type="GO" id="GO:0005524">
    <property type="term" value="F:ATP binding"/>
    <property type="evidence" value="ECO:0007669"/>
    <property type="project" value="UniProtKB-KW"/>
</dbReference>
<dbReference type="OrthoDB" id="4994at2759"/>
<evidence type="ECO:0000256" key="2">
    <source>
        <dbReference type="ARBA" id="ARBA00001946"/>
    </source>
</evidence>
<comment type="pathway">
    <text evidence="5">Cofactor biosynthesis; thiamine diphosphate biosynthesis; thiamine phosphate from 4-amino-2-methyl-5-diphosphomethylpyrimidine and 4-methyl-5-(2-phosphoethyl)-thiazole: step 1/1.</text>
</comment>
<dbReference type="GO" id="GO:0009228">
    <property type="term" value="P:thiamine biosynthetic process"/>
    <property type="evidence" value="ECO:0007669"/>
    <property type="project" value="UniProtKB-KW"/>
</dbReference>
<evidence type="ECO:0000256" key="10">
    <source>
        <dbReference type="ARBA" id="ARBA00022840"/>
    </source>
</evidence>
<feature type="domain" description="Thiamine phosphate synthase/TenI" evidence="18">
    <location>
        <begin position="13"/>
        <end position="214"/>
    </location>
</feature>
<dbReference type="GO" id="GO:0000287">
    <property type="term" value="F:magnesium ion binding"/>
    <property type="evidence" value="ECO:0007669"/>
    <property type="project" value="InterPro"/>
</dbReference>
<comment type="catalytic activity">
    <reaction evidence="15">
        <text>2-[(2R,5Z)-2-carboxy-4-methylthiazol-5(2H)-ylidene]ethyl phosphate + 4-amino-2-methyl-5-(diphosphooxymethyl)pyrimidine + 2 H(+) = thiamine phosphate + CO2 + diphosphate</text>
        <dbReference type="Rhea" id="RHEA:47844"/>
        <dbReference type="ChEBI" id="CHEBI:15378"/>
        <dbReference type="ChEBI" id="CHEBI:16526"/>
        <dbReference type="ChEBI" id="CHEBI:33019"/>
        <dbReference type="ChEBI" id="CHEBI:37575"/>
        <dbReference type="ChEBI" id="CHEBI:57841"/>
        <dbReference type="ChEBI" id="CHEBI:62899"/>
        <dbReference type="EC" id="2.5.1.3"/>
    </reaction>
</comment>
<evidence type="ECO:0000256" key="15">
    <source>
        <dbReference type="ARBA" id="ARBA00047883"/>
    </source>
</evidence>
<evidence type="ECO:0000256" key="3">
    <source>
        <dbReference type="ARBA" id="ARBA00003814"/>
    </source>
</evidence>
<evidence type="ECO:0000256" key="12">
    <source>
        <dbReference type="ARBA" id="ARBA00022977"/>
    </source>
</evidence>
<comment type="catalytic activity">
    <reaction evidence="1">
        <text>5-(2-hydroxyethyl)-4-methylthiazole + ATP = 4-methyl-5-(2-phosphooxyethyl)-thiazole + ADP + H(+)</text>
        <dbReference type="Rhea" id="RHEA:24212"/>
        <dbReference type="ChEBI" id="CHEBI:15378"/>
        <dbReference type="ChEBI" id="CHEBI:17957"/>
        <dbReference type="ChEBI" id="CHEBI:30616"/>
        <dbReference type="ChEBI" id="CHEBI:58296"/>
        <dbReference type="ChEBI" id="CHEBI:456216"/>
        <dbReference type="EC" id="2.7.1.50"/>
    </reaction>
</comment>
<dbReference type="Pfam" id="PF02581">
    <property type="entry name" value="TMP-TENI"/>
    <property type="match status" value="1"/>
</dbReference>
<dbReference type="Gene3D" id="3.20.20.70">
    <property type="entry name" value="Aldolase class I"/>
    <property type="match status" value="1"/>
</dbReference>
<keyword evidence="20" id="KW-1185">Reference proteome</keyword>
<dbReference type="CDD" id="cd00564">
    <property type="entry name" value="TMP_TenI"/>
    <property type="match status" value="1"/>
</dbReference>
<keyword evidence="12" id="KW-0784">Thiamine biosynthesis</keyword>
<sequence length="549" mass="58018">MVSFDRDTVDYSLYLVTGRELLPEGKDYYESLEESLKGGVTIVQVREKNVDTGEFVEVARRTKEITDKYGVPLIINDRVDVCLAVGAAGLHVGQTDMPVALARSLLPKDTIIGISVSNVEEAKAAAASGLIDYVGIGAVWWTGSKDLKGKLCLGVDGVGEVLDVIAEGERKNDKVIKSVAIGGIHLPNLPQLLHGSPSPKHLKSLDGIALISDIVGSTEPESAARKLRAVLDSYHRVRKFQAGSHAVFAFDSAGKAAFAQRSESDLLRAAAALIDVVHNSTPLAHQITNIVVANDSANATLAMGGSPIMASAEQEVGDLSKAISGLLVNFGTIKDRAGMLIAGRAANINKKPIVFDPVAVGATAFRRQTSKELLQAWQPTVIKGNAAEIGALAESSEVESRGVDSVGSGFKNPALVVKSLARKKKCIVALTGKEDWVSNGETVVRLSNGHEYLGVITGSGCMTGSAITVYTGAASQSVKQAYENDSQIVQGDIFAATIAGILVINVAAEIAAERPDVKGPNTFRSALIDELYNLRADAFLQRAKLQIVN</sequence>
<dbReference type="NCBIfam" id="NF006830">
    <property type="entry name" value="PRK09355.1"/>
    <property type="match status" value="1"/>
</dbReference>
<dbReference type="Pfam" id="PF02110">
    <property type="entry name" value="HK"/>
    <property type="match status" value="1"/>
</dbReference>
<dbReference type="InterPro" id="IPR000417">
    <property type="entry name" value="Hyethyz_kinase"/>
</dbReference>
<evidence type="ECO:0000256" key="14">
    <source>
        <dbReference type="ARBA" id="ARBA00047851"/>
    </source>
</evidence>
<dbReference type="InterPro" id="IPR022998">
    <property type="entry name" value="ThiamineP_synth_TenI"/>
</dbReference>
<comment type="caution">
    <text evidence="19">The sequence shown here is derived from an EMBL/GenBank/DDBJ whole genome shotgun (WGS) entry which is preliminary data.</text>
</comment>
<dbReference type="InterPro" id="IPR036206">
    <property type="entry name" value="ThiamineP_synth_sf"/>
</dbReference>
<dbReference type="InterPro" id="IPR029056">
    <property type="entry name" value="Ribokinase-like"/>
</dbReference>
<dbReference type="PANTHER" id="PTHR20857:SF23">
    <property type="entry name" value="THIAMINE BIOSYNTHETIC BIFUNCTIONAL ENZYME"/>
    <property type="match status" value="1"/>
</dbReference>
<comment type="similarity">
    <text evidence="16">In the C-terminal section; belongs to the Thz kinase family.</text>
</comment>
<evidence type="ECO:0000256" key="5">
    <source>
        <dbReference type="ARBA" id="ARBA00005165"/>
    </source>
</evidence>
<dbReference type="PRINTS" id="PR01099">
    <property type="entry name" value="HYETHTZKNASE"/>
</dbReference>
<dbReference type="InterPro" id="IPR034291">
    <property type="entry name" value="TMP_synthase"/>
</dbReference>
<keyword evidence="10" id="KW-0067">ATP-binding</keyword>
<dbReference type="FunFam" id="3.20.20.70:FF:000104">
    <property type="entry name" value="Thiamine biosynthetic bifunctional enzyme"/>
    <property type="match status" value="1"/>
</dbReference>
<dbReference type="SUPFAM" id="SSF51391">
    <property type="entry name" value="Thiamin phosphate synthase"/>
    <property type="match status" value="1"/>
</dbReference>
<comment type="catalytic activity">
    <reaction evidence="13">
        <text>4-methyl-5-(2-phosphooxyethyl)-thiazole + 4-amino-2-methyl-5-(diphosphooxymethyl)pyrimidine + H(+) = thiamine phosphate + diphosphate</text>
        <dbReference type="Rhea" id="RHEA:22328"/>
        <dbReference type="ChEBI" id="CHEBI:15378"/>
        <dbReference type="ChEBI" id="CHEBI:33019"/>
        <dbReference type="ChEBI" id="CHEBI:37575"/>
        <dbReference type="ChEBI" id="CHEBI:57841"/>
        <dbReference type="ChEBI" id="CHEBI:58296"/>
        <dbReference type="EC" id="2.5.1.3"/>
    </reaction>
</comment>
<evidence type="ECO:0000313" key="19">
    <source>
        <dbReference type="EMBL" id="GHJ84022.1"/>
    </source>
</evidence>
<evidence type="ECO:0000256" key="1">
    <source>
        <dbReference type="ARBA" id="ARBA00001771"/>
    </source>
</evidence>
<dbReference type="GO" id="GO:0004417">
    <property type="term" value="F:hydroxyethylthiazole kinase activity"/>
    <property type="evidence" value="ECO:0007669"/>
    <property type="project" value="UniProtKB-EC"/>
</dbReference>
<comment type="catalytic activity">
    <reaction evidence="14">
        <text>2-(2-carboxy-4-methylthiazol-5-yl)ethyl phosphate + 4-amino-2-methyl-5-(diphosphooxymethyl)pyrimidine + 2 H(+) = thiamine phosphate + CO2 + diphosphate</text>
        <dbReference type="Rhea" id="RHEA:47848"/>
        <dbReference type="ChEBI" id="CHEBI:15378"/>
        <dbReference type="ChEBI" id="CHEBI:16526"/>
        <dbReference type="ChEBI" id="CHEBI:33019"/>
        <dbReference type="ChEBI" id="CHEBI:37575"/>
        <dbReference type="ChEBI" id="CHEBI:57841"/>
        <dbReference type="ChEBI" id="CHEBI:62890"/>
        <dbReference type="EC" id="2.5.1.3"/>
    </reaction>
</comment>
<proteinExistence type="inferred from homology"/>
<evidence type="ECO:0000256" key="4">
    <source>
        <dbReference type="ARBA" id="ARBA00004868"/>
    </source>
</evidence>
<organism evidence="19 20">
    <name type="scientific">Naganishia liquefaciens</name>
    <dbReference type="NCBI Taxonomy" id="104408"/>
    <lineage>
        <taxon>Eukaryota</taxon>
        <taxon>Fungi</taxon>
        <taxon>Dikarya</taxon>
        <taxon>Basidiomycota</taxon>
        <taxon>Agaricomycotina</taxon>
        <taxon>Tremellomycetes</taxon>
        <taxon>Filobasidiales</taxon>
        <taxon>Filobasidiaceae</taxon>
        <taxon>Naganishia</taxon>
    </lineage>
</organism>
<dbReference type="SUPFAM" id="SSF53613">
    <property type="entry name" value="Ribokinase-like"/>
    <property type="match status" value="1"/>
</dbReference>
<keyword evidence="9" id="KW-0418">Kinase</keyword>
<dbReference type="HAMAP" id="MF_00097">
    <property type="entry name" value="TMP_synthase"/>
    <property type="match status" value="1"/>
</dbReference>
<dbReference type="Proteomes" id="UP000620104">
    <property type="component" value="Unassembled WGS sequence"/>
</dbReference>
<evidence type="ECO:0000259" key="18">
    <source>
        <dbReference type="Pfam" id="PF02581"/>
    </source>
</evidence>
<evidence type="ECO:0000256" key="9">
    <source>
        <dbReference type="ARBA" id="ARBA00022777"/>
    </source>
</evidence>
<name>A0A8H3TMZ4_9TREE</name>
<comment type="function">
    <text evidence="3">Condenses 4-methyl-5-(beta-hydroxyethyl)thiazole monophosphate (THZ-P) and 2-methyl-4-amino-5-hydroxymethyl pyrimidine pyrophosphate (HMP-PP) to form thiamine monophosphate (TMP).</text>
</comment>
<protein>
    <recommendedName>
        <fullName evidence="18">Thiamine phosphate synthase/TenI domain-containing protein</fullName>
    </recommendedName>
</protein>
<dbReference type="InterPro" id="IPR013785">
    <property type="entry name" value="Aldolase_TIM"/>
</dbReference>
<accession>A0A8H3TMZ4</accession>
<evidence type="ECO:0000256" key="8">
    <source>
        <dbReference type="ARBA" id="ARBA00022741"/>
    </source>
</evidence>
<keyword evidence="8" id="KW-0547">Nucleotide-binding</keyword>
<evidence type="ECO:0000256" key="11">
    <source>
        <dbReference type="ARBA" id="ARBA00022842"/>
    </source>
</evidence>
<evidence type="ECO:0000256" key="6">
    <source>
        <dbReference type="ARBA" id="ARBA00022679"/>
    </source>
</evidence>
<dbReference type="AlphaFoldDB" id="A0A8H3TMZ4"/>
<keyword evidence="6" id="KW-0808">Transferase</keyword>
<comment type="similarity">
    <text evidence="17">In the N-terminal section; belongs to the thiamine-phosphate synthase family.</text>
</comment>
<keyword evidence="11" id="KW-0460">Magnesium</keyword>
<dbReference type="UniPathway" id="UPA00060">
    <property type="reaction ID" value="UER00139"/>
</dbReference>